<evidence type="ECO:0000313" key="2">
    <source>
        <dbReference type="EMBL" id="KAA6395630.1"/>
    </source>
</evidence>
<proteinExistence type="predicted"/>
<dbReference type="AlphaFoldDB" id="A0A5J4WL12"/>
<dbReference type="Proteomes" id="UP000324800">
    <property type="component" value="Unassembled WGS sequence"/>
</dbReference>
<keyword evidence="1" id="KW-1133">Transmembrane helix</keyword>
<name>A0A5J4WL12_9EUKA</name>
<sequence length="152" mass="18198">MQNQPKLIHSSFLLFLYGTYESIVKIKCLKEEEELRIKEIEKAKVINLSFEKVKEDWRQKKGFYLQFDYSFHSMFIVEIIIYQLLQIVMLIMIGMMQNECVIVRMDFKIAIIRIYEIIMIRDYNEDEAQIDSYVSGSEELIDGEEDKEEEEG</sequence>
<protein>
    <submittedName>
        <fullName evidence="2">Uncharacterized protein</fullName>
    </submittedName>
</protein>
<dbReference type="EMBL" id="SNRW01001633">
    <property type="protein sequence ID" value="KAA6395630.1"/>
    <property type="molecule type" value="Genomic_DNA"/>
</dbReference>
<gene>
    <name evidence="2" type="ORF">EZS28_008840</name>
</gene>
<evidence type="ECO:0000313" key="3">
    <source>
        <dbReference type="Proteomes" id="UP000324800"/>
    </source>
</evidence>
<keyword evidence="1" id="KW-0812">Transmembrane</keyword>
<evidence type="ECO:0000256" key="1">
    <source>
        <dbReference type="SAM" id="Phobius"/>
    </source>
</evidence>
<keyword evidence="1" id="KW-0472">Membrane</keyword>
<reference evidence="2 3" key="1">
    <citation type="submission" date="2019-03" db="EMBL/GenBank/DDBJ databases">
        <title>Single cell metagenomics reveals metabolic interactions within the superorganism composed of flagellate Streblomastix strix and complex community of Bacteroidetes bacteria on its surface.</title>
        <authorList>
            <person name="Treitli S.C."/>
            <person name="Kolisko M."/>
            <person name="Husnik F."/>
            <person name="Keeling P."/>
            <person name="Hampl V."/>
        </authorList>
    </citation>
    <scope>NUCLEOTIDE SEQUENCE [LARGE SCALE GENOMIC DNA]</scope>
    <source>
        <strain evidence="2">ST1C</strain>
    </source>
</reference>
<feature type="transmembrane region" description="Helical" evidence="1">
    <location>
        <begin position="71"/>
        <end position="95"/>
    </location>
</feature>
<comment type="caution">
    <text evidence="2">The sequence shown here is derived from an EMBL/GenBank/DDBJ whole genome shotgun (WGS) entry which is preliminary data.</text>
</comment>
<accession>A0A5J4WL12</accession>
<organism evidence="2 3">
    <name type="scientific">Streblomastix strix</name>
    <dbReference type="NCBI Taxonomy" id="222440"/>
    <lineage>
        <taxon>Eukaryota</taxon>
        <taxon>Metamonada</taxon>
        <taxon>Preaxostyla</taxon>
        <taxon>Oxymonadida</taxon>
        <taxon>Streblomastigidae</taxon>
        <taxon>Streblomastix</taxon>
    </lineage>
</organism>